<dbReference type="GO" id="GO:0005886">
    <property type="term" value="C:plasma membrane"/>
    <property type="evidence" value="ECO:0007669"/>
    <property type="project" value="UniProtKB-SubCell"/>
</dbReference>
<dbReference type="InterPro" id="IPR051791">
    <property type="entry name" value="Pra-immunoreactive"/>
</dbReference>
<dbReference type="InterPro" id="IPR010432">
    <property type="entry name" value="RDD"/>
</dbReference>
<organism evidence="8 9">
    <name type="scientific">Motiliproteus coralliicola</name>
    <dbReference type="NCBI Taxonomy" id="2283196"/>
    <lineage>
        <taxon>Bacteria</taxon>
        <taxon>Pseudomonadati</taxon>
        <taxon>Pseudomonadota</taxon>
        <taxon>Gammaproteobacteria</taxon>
        <taxon>Oceanospirillales</taxon>
        <taxon>Oceanospirillaceae</taxon>
        <taxon>Motiliproteus</taxon>
    </lineage>
</organism>
<keyword evidence="9" id="KW-1185">Reference proteome</keyword>
<proteinExistence type="predicted"/>
<evidence type="ECO:0000256" key="6">
    <source>
        <dbReference type="SAM" id="Phobius"/>
    </source>
</evidence>
<comment type="caution">
    <text evidence="8">The sequence shown here is derived from an EMBL/GenBank/DDBJ whole genome shotgun (WGS) entry which is preliminary data.</text>
</comment>
<keyword evidence="5 6" id="KW-0472">Membrane</keyword>
<comment type="subcellular location">
    <subcellularLocation>
        <location evidence="1">Cell membrane</location>
        <topology evidence="1">Multi-pass membrane protein</topology>
    </subcellularLocation>
</comment>
<evidence type="ECO:0000256" key="1">
    <source>
        <dbReference type="ARBA" id="ARBA00004651"/>
    </source>
</evidence>
<dbReference type="PANTHER" id="PTHR36115:SF10">
    <property type="entry name" value="RDD DOMAIN-CONTAINING PROTEIN"/>
    <property type="match status" value="1"/>
</dbReference>
<protein>
    <submittedName>
        <fullName evidence="8">RDD family protein</fullName>
    </submittedName>
</protein>
<gene>
    <name evidence="8" type="ORF">DV711_05400</name>
</gene>
<dbReference type="PANTHER" id="PTHR36115">
    <property type="entry name" value="PROLINE-RICH ANTIGEN HOMOLOG-RELATED"/>
    <property type="match status" value="1"/>
</dbReference>
<evidence type="ECO:0000256" key="2">
    <source>
        <dbReference type="ARBA" id="ARBA00022475"/>
    </source>
</evidence>
<dbReference type="Pfam" id="PF06271">
    <property type="entry name" value="RDD"/>
    <property type="match status" value="1"/>
</dbReference>
<sequence length="146" mass="16256">MTRADADLPNASLIKRLGAMLYDSLLLAALWMVVGAVGVALNNGEAVKGPVFNSALFLVTFLFFMIFWTRSGQTLGMLAWRIRIQTPEGQAISGLQALIRFFSAGLSLLCLGAGYWWMLFDKQGLTWHDRYSESRVVQLPKPKKKS</sequence>
<dbReference type="EMBL" id="QQOH01000001">
    <property type="protein sequence ID" value="RDE25006.1"/>
    <property type="molecule type" value="Genomic_DNA"/>
</dbReference>
<feature type="domain" description="RDD" evidence="7">
    <location>
        <begin position="11"/>
        <end position="132"/>
    </location>
</feature>
<keyword evidence="4 6" id="KW-1133">Transmembrane helix</keyword>
<keyword evidence="3 6" id="KW-0812">Transmembrane</keyword>
<evidence type="ECO:0000256" key="3">
    <source>
        <dbReference type="ARBA" id="ARBA00022692"/>
    </source>
</evidence>
<dbReference type="OrthoDB" id="9793824at2"/>
<feature type="transmembrane region" description="Helical" evidence="6">
    <location>
        <begin position="47"/>
        <end position="68"/>
    </location>
</feature>
<dbReference type="AlphaFoldDB" id="A0A369WWT6"/>
<feature type="transmembrane region" description="Helical" evidence="6">
    <location>
        <begin position="21"/>
        <end position="41"/>
    </location>
</feature>
<accession>A0A369WWT6</accession>
<evidence type="ECO:0000313" key="8">
    <source>
        <dbReference type="EMBL" id="RDE25006.1"/>
    </source>
</evidence>
<name>A0A369WWT6_9GAMM</name>
<dbReference type="Proteomes" id="UP000253769">
    <property type="component" value="Unassembled WGS sequence"/>
</dbReference>
<evidence type="ECO:0000256" key="4">
    <source>
        <dbReference type="ARBA" id="ARBA00022989"/>
    </source>
</evidence>
<evidence type="ECO:0000259" key="7">
    <source>
        <dbReference type="Pfam" id="PF06271"/>
    </source>
</evidence>
<evidence type="ECO:0000313" key="9">
    <source>
        <dbReference type="Proteomes" id="UP000253769"/>
    </source>
</evidence>
<feature type="transmembrane region" description="Helical" evidence="6">
    <location>
        <begin position="97"/>
        <end position="118"/>
    </location>
</feature>
<dbReference type="RefSeq" id="WP_114694600.1">
    <property type="nucleotide sequence ID" value="NZ_QQOH01000001.1"/>
</dbReference>
<evidence type="ECO:0000256" key="5">
    <source>
        <dbReference type="ARBA" id="ARBA00023136"/>
    </source>
</evidence>
<keyword evidence="2" id="KW-1003">Cell membrane</keyword>
<reference evidence="8 9" key="1">
    <citation type="submission" date="2018-07" db="EMBL/GenBank/DDBJ databases">
        <title>Motiliproteus coralliicola sp. nov., a bacterium isolated from Coral.</title>
        <authorList>
            <person name="Wang G."/>
        </authorList>
    </citation>
    <scope>NUCLEOTIDE SEQUENCE [LARGE SCALE GENOMIC DNA]</scope>
    <source>
        <strain evidence="8 9">C34</strain>
    </source>
</reference>